<dbReference type="PANTHER" id="PTHR33490:SF1">
    <property type="entry name" value="SLL1233 PROTEIN"/>
    <property type="match status" value="1"/>
</dbReference>
<sequence length="289" mass="31533">MTMLQIRHKTTYRYRQPVSLGPHRLMLRPRESRELRLISSALKIEPQATVTFAHDVFGNSIATAHFNGVADTLTIDCVTQLTLDAVAWPIFDVAASAIFYPFHYAEDERTDLGALMFQQYADPTGRLRDWAWAFVRGAQTDTLALLKDLSVGVSAWINYQSREDEGVQSPVQTLDRGWGSCRDFAVLFVEAARCLGFGARIVSGYLHGAEPGTNGSADAGSTHAWAEIYVPGAGWITFDPTNRSFGGFNLIPVAVARDIRQAMPVAGSFVGASDAFIGMAVQVEVAALA</sequence>
<dbReference type="Gene3D" id="3.10.620.30">
    <property type="match status" value="1"/>
</dbReference>
<evidence type="ECO:0000259" key="1">
    <source>
        <dbReference type="SMART" id="SM00460"/>
    </source>
</evidence>
<comment type="caution">
    <text evidence="2">The sequence shown here is derived from an EMBL/GenBank/DDBJ whole genome shotgun (WGS) entry which is preliminary data.</text>
</comment>
<accession>A0ABS9Z8F6</accession>
<dbReference type="SMART" id="SM00460">
    <property type="entry name" value="TGc"/>
    <property type="match status" value="1"/>
</dbReference>
<proteinExistence type="predicted"/>
<dbReference type="Pfam" id="PF01841">
    <property type="entry name" value="Transglut_core"/>
    <property type="match status" value="1"/>
</dbReference>
<protein>
    <submittedName>
        <fullName evidence="2">Transglutaminase family protein</fullName>
    </submittedName>
</protein>
<dbReference type="SUPFAM" id="SSF54001">
    <property type="entry name" value="Cysteine proteinases"/>
    <property type="match status" value="1"/>
</dbReference>
<dbReference type="InterPro" id="IPR038765">
    <property type="entry name" value="Papain-like_cys_pep_sf"/>
</dbReference>
<dbReference type="EMBL" id="JAIVFP010000001">
    <property type="protein sequence ID" value="MCI4683721.1"/>
    <property type="molecule type" value="Genomic_DNA"/>
</dbReference>
<reference evidence="2" key="1">
    <citation type="journal article" date="2022" name="ISME J.">
        <title>Identification of active gaseous-alkane degraders at natural gas seeps.</title>
        <authorList>
            <person name="Farhan Ul Haque M."/>
            <person name="Hernandez M."/>
            <person name="Crombie A.T."/>
            <person name="Murrell J.C."/>
        </authorList>
    </citation>
    <scope>NUCLEOTIDE SEQUENCE</scope>
    <source>
        <strain evidence="2">PC2</strain>
    </source>
</reference>
<dbReference type="PANTHER" id="PTHR33490">
    <property type="entry name" value="BLR5614 PROTEIN-RELATED"/>
    <property type="match status" value="1"/>
</dbReference>
<organism evidence="2 3">
    <name type="scientific">Candidatus Rhodoblastus alkanivorans</name>
    <dbReference type="NCBI Taxonomy" id="2954117"/>
    <lineage>
        <taxon>Bacteria</taxon>
        <taxon>Pseudomonadati</taxon>
        <taxon>Pseudomonadota</taxon>
        <taxon>Alphaproteobacteria</taxon>
        <taxon>Hyphomicrobiales</taxon>
        <taxon>Rhodoblastaceae</taxon>
        <taxon>Rhodoblastus</taxon>
    </lineage>
</organism>
<name>A0ABS9Z8F6_9HYPH</name>
<dbReference type="InterPro" id="IPR013589">
    <property type="entry name" value="Bac_transglu_N"/>
</dbReference>
<dbReference type="InterPro" id="IPR002931">
    <property type="entry name" value="Transglutaminase-like"/>
</dbReference>
<dbReference type="Proteomes" id="UP001139104">
    <property type="component" value="Unassembled WGS sequence"/>
</dbReference>
<evidence type="ECO:0000313" key="3">
    <source>
        <dbReference type="Proteomes" id="UP001139104"/>
    </source>
</evidence>
<evidence type="ECO:0000313" key="2">
    <source>
        <dbReference type="EMBL" id="MCI4683721.1"/>
    </source>
</evidence>
<dbReference type="Pfam" id="PF08379">
    <property type="entry name" value="Bact_transglu_N"/>
    <property type="match status" value="1"/>
</dbReference>
<feature type="domain" description="Transglutaminase-like" evidence="1">
    <location>
        <begin position="173"/>
        <end position="242"/>
    </location>
</feature>
<gene>
    <name evidence="2" type="ORF">K2U94_13265</name>
</gene>
<keyword evidence="3" id="KW-1185">Reference proteome</keyword>